<dbReference type="EMBL" id="BTRK01000003">
    <property type="protein sequence ID" value="GMR41034.1"/>
    <property type="molecule type" value="Genomic_DNA"/>
</dbReference>
<comment type="caution">
    <text evidence="2">The sequence shown here is derived from an EMBL/GenBank/DDBJ whole genome shotgun (WGS) entry which is preliminary data.</text>
</comment>
<sequence>MTEYVTKIASIEKIVFEEEERAPTRPNEDCMLLSSLHPPQPLPRHPPKLHSDAATETRVDVEERAIGPSLMMVNKATSYEFQSLSSAQAQRALTNTRLINFLSEVLPIMERELEECRLFEKIL</sequence>
<evidence type="ECO:0000313" key="3">
    <source>
        <dbReference type="Proteomes" id="UP001328107"/>
    </source>
</evidence>
<evidence type="ECO:0000313" key="2">
    <source>
        <dbReference type="EMBL" id="GMR41034.1"/>
    </source>
</evidence>
<gene>
    <name evidence="2" type="ORF">PMAYCL1PPCAC_11229</name>
</gene>
<reference evidence="3" key="1">
    <citation type="submission" date="2022-10" db="EMBL/GenBank/DDBJ databases">
        <title>Genome assembly of Pristionchus species.</title>
        <authorList>
            <person name="Yoshida K."/>
            <person name="Sommer R.J."/>
        </authorList>
    </citation>
    <scope>NUCLEOTIDE SEQUENCE [LARGE SCALE GENOMIC DNA]</scope>
    <source>
        <strain evidence="3">RS5460</strain>
    </source>
</reference>
<proteinExistence type="predicted"/>
<protein>
    <submittedName>
        <fullName evidence="2">Uncharacterized protein</fullName>
    </submittedName>
</protein>
<dbReference type="Proteomes" id="UP001328107">
    <property type="component" value="Unassembled WGS sequence"/>
</dbReference>
<organism evidence="2 3">
    <name type="scientific">Pristionchus mayeri</name>
    <dbReference type="NCBI Taxonomy" id="1317129"/>
    <lineage>
        <taxon>Eukaryota</taxon>
        <taxon>Metazoa</taxon>
        <taxon>Ecdysozoa</taxon>
        <taxon>Nematoda</taxon>
        <taxon>Chromadorea</taxon>
        <taxon>Rhabditida</taxon>
        <taxon>Rhabditina</taxon>
        <taxon>Diplogasteromorpha</taxon>
        <taxon>Diplogasteroidea</taxon>
        <taxon>Neodiplogasteridae</taxon>
        <taxon>Pristionchus</taxon>
    </lineage>
</organism>
<dbReference type="AlphaFoldDB" id="A0AAN4ZJJ5"/>
<name>A0AAN4ZJJ5_9BILA</name>
<evidence type="ECO:0000256" key="1">
    <source>
        <dbReference type="SAM" id="MobiDB-lite"/>
    </source>
</evidence>
<accession>A0AAN4ZJJ5</accession>
<feature type="region of interest" description="Disordered" evidence="1">
    <location>
        <begin position="34"/>
        <end position="56"/>
    </location>
</feature>
<keyword evidence="3" id="KW-1185">Reference proteome</keyword>